<organism evidence="3 4">
    <name type="scientific">Byssothecium circinans</name>
    <dbReference type="NCBI Taxonomy" id="147558"/>
    <lineage>
        <taxon>Eukaryota</taxon>
        <taxon>Fungi</taxon>
        <taxon>Dikarya</taxon>
        <taxon>Ascomycota</taxon>
        <taxon>Pezizomycotina</taxon>
        <taxon>Dothideomycetes</taxon>
        <taxon>Pleosporomycetidae</taxon>
        <taxon>Pleosporales</taxon>
        <taxon>Massarineae</taxon>
        <taxon>Massarinaceae</taxon>
        <taxon>Byssothecium</taxon>
    </lineage>
</organism>
<dbReference type="OrthoDB" id="341259at2759"/>
<name>A0A6A5U6U4_9PLEO</name>
<feature type="transmembrane region" description="Helical" evidence="2">
    <location>
        <begin position="35"/>
        <end position="60"/>
    </location>
</feature>
<dbReference type="AlphaFoldDB" id="A0A6A5U6U4"/>
<proteinExistence type="predicted"/>
<keyword evidence="2" id="KW-1133">Transmembrane helix</keyword>
<evidence type="ECO:0000313" key="4">
    <source>
        <dbReference type="Proteomes" id="UP000800035"/>
    </source>
</evidence>
<keyword evidence="2" id="KW-0472">Membrane</keyword>
<evidence type="ECO:0000256" key="1">
    <source>
        <dbReference type="SAM" id="MobiDB-lite"/>
    </source>
</evidence>
<gene>
    <name evidence="3" type="ORF">CC80DRAFT_308762</name>
</gene>
<protein>
    <submittedName>
        <fullName evidence="3">Uncharacterized protein</fullName>
    </submittedName>
</protein>
<dbReference type="Proteomes" id="UP000800035">
    <property type="component" value="Unassembled WGS sequence"/>
</dbReference>
<sequence>MRRVSKRINPKTTRQDQITTQRTLRVFSFVTDAHFIFMALCIPILGTTSTETIFWFSGLLRKILKQRSHNRLVYPTILHCVAQHFLECRESADHLAFREPSCSFERIDAIEGKSKVQAEDQDEAPKGPAKTAFMSLVMPYFHSAPYTSLKQRREEYSKFIEGLKYCCGRSSSTASKRTLGIHLPLTLDEYLNPALSEETLQVRNQDQVLVRYQIYKKPNKGKEMQETRDGQIDKKQVEKERGMQEEKGEKEVPPSAKLLTVQQAWIWYVNANLITAFPKNLLEDDEASRIEQFCESGLSYHAVGELLSLLVDTLDRPVMAGLSEPIFNVFEKSISTLSEQVNQYLKVPDVEAVRIEEEKRFFHEIGDIREELSMINSVLFQQEEVWKEFVSNVWPEHWKDGRLIIPLTDERPSGQWQKSKPPTDKWRIIARPQTQFSKFRRRLEKIDDDAQRVENSISKSLDLKAKHASIREAHSTAVMSSAVFGFTVITIIFTPLSFVVSLFALPIDRFQRHQIESRWTNEAGMYTTNYVGKFIATRELVSVTLTLVAMGLAIELGLKHGRNLKRLQGYVNQLWKLATEAKSNPVTDAAQNSSVCAKPANEYDQKPGETQWWRFGRRSRTRDNCRC</sequence>
<reference evidence="3" key="1">
    <citation type="journal article" date="2020" name="Stud. Mycol.">
        <title>101 Dothideomycetes genomes: a test case for predicting lifestyles and emergence of pathogens.</title>
        <authorList>
            <person name="Haridas S."/>
            <person name="Albert R."/>
            <person name="Binder M."/>
            <person name="Bloem J."/>
            <person name="Labutti K."/>
            <person name="Salamov A."/>
            <person name="Andreopoulos B."/>
            <person name="Baker S."/>
            <person name="Barry K."/>
            <person name="Bills G."/>
            <person name="Bluhm B."/>
            <person name="Cannon C."/>
            <person name="Castanera R."/>
            <person name="Culley D."/>
            <person name="Daum C."/>
            <person name="Ezra D."/>
            <person name="Gonzalez J."/>
            <person name="Henrissat B."/>
            <person name="Kuo A."/>
            <person name="Liang C."/>
            <person name="Lipzen A."/>
            <person name="Lutzoni F."/>
            <person name="Magnuson J."/>
            <person name="Mondo S."/>
            <person name="Nolan M."/>
            <person name="Ohm R."/>
            <person name="Pangilinan J."/>
            <person name="Park H.-J."/>
            <person name="Ramirez L."/>
            <person name="Alfaro M."/>
            <person name="Sun H."/>
            <person name="Tritt A."/>
            <person name="Yoshinaga Y."/>
            <person name="Zwiers L.-H."/>
            <person name="Turgeon B."/>
            <person name="Goodwin S."/>
            <person name="Spatafora J."/>
            <person name="Crous P."/>
            <person name="Grigoriev I."/>
        </authorList>
    </citation>
    <scope>NUCLEOTIDE SEQUENCE</scope>
    <source>
        <strain evidence="3">CBS 675.92</strain>
    </source>
</reference>
<feature type="region of interest" description="Disordered" evidence="1">
    <location>
        <begin position="220"/>
        <end position="251"/>
    </location>
</feature>
<dbReference type="EMBL" id="ML976984">
    <property type="protein sequence ID" value="KAF1959699.1"/>
    <property type="molecule type" value="Genomic_DNA"/>
</dbReference>
<accession>A0A6A5U6U4</accession>
<keyword evidence="4" id="KW-1185">Reference proteome</keyword>
<keyword evidence="2" id="KW-0812">Transmembrane</keyword>
<feature type="transmembrane region" description="Helical" evidence="2">
    <location>
        <begin position="481"/>
        <end position="505"/>
    </location>
</feature>
<evidence type="ECO:0000313" key="3">
    <source>
        <dbReference type="EMBL" id="KAF1959699.1"/>
    </source>
</evidence>
<evidence type="ECO:0000256" key="2">
    <source>
        <dbReference type="SAM" id="Phobius"/>
    </source>
</evidence>